<feature type="transmembrane region" description="Helical" evidence="9">
    <location>
        <begin position="108"/>
        <end position="126"/>
    </location>
</feature>
<keyword evidence="4" id="KW-0297">G-protein coupled receptor</keyword>
<keyword evidence="8" id="KW-0807">Transducer</keyword>
<comment type="caution">
    <text evidence="11">The sequence shown here is derived from an EMBL/GenBank/DDBJ whole genome shotgun (WGS) entry which is preliminary data.</text>
</comment>
<dbReference type="OrthoDB" id="8976521at2759"/>
<evidence type="ECO:0000256" key="8">
    <source>
        <dbReference type="ARBA" id="ARBA00023224"/>
    </source>
</evidence>
<dbReference type="GO" id="GO:0004930">
    <property type="term" value="F:G protein-coupled receptor activity"/>
    <property type="evidence" value="ECO:0007669"/>
    <property type="project" value="UniProtKB-KW"/>
</dbReference>
<evidence type="ECO:0000256" key="5">
    <source>
        <dbReference type="ARBA" id="ARBA00023136"/>
    </source>
</evidence>
<feature type="transmembrane region" description="Helical" evidence="9">
    <location>
        <begin position="211"/>
        <end position="236"/>
    </location>
</feature>
<dbReference type="EMBL" id="VCAZ01000083">
    <property type="protein sequence ID" value="TSQ23926.1"/>
    <property type="molecule type" value="Genomic_DNA"/>
</dbReference>
<organism evidence="11 12">
    <name type="scientific">Bagarius yarrelli</name>
    <name type="common">Goonch</name>
    <name type="synonym">Bagrus yarrelli</name>
    <dbReference type="NCBI Taxonomy" id="175774"/>
    <lineage>
        <taxon>Eukaryota</taxon>
        <taxon>Metazoa</taxon>
        <taxon>Chordata</taxon>
        <taxon>Craniata</taxon>
        <taxon>Vertebrata</taxon>
        <taxon>Euteleostomi</taxon>
        <taxon>Actinopterygii</taxon>
        <taxon>Neopterygii</taxon>
        <taxon>Teleostei</taxon>
        <taxon>Ostariophysi</taxon>
        <taxon>Siluriformes</taxon>
        <taxon>Sisoridae</taxon>
        <taxon>Sisorinae</taxon>
        <taxon>Bagarius</taxon>
    </lineage>
</organism>
<feature type="transmembrane region" description="Helical" evidence="9">
    <location>
        <begin position="166"/>
        <end position="190"/>
    </location>
</feature>
<feature type="transmembrane region" description="Helical" evidence="9">
    <location>
        <begin position="248"/>
        <end position="270"/>
    </location>
</feature>
<accession>A0A556UZF6</accession>
<feature type="transmembrane region" description="Helical" evidence="9">
    <location>
        <begin position="69"/>
        <end position="88"/>
    </location>
</feature>
<feature type="transmembrane region" description="Helical" evidence="9">
    <location>
        <begin position="24"/>
        <end position="48"/>
    </location>
</feature>
<gene>
    <name evidence="11" type="ORF">Baya_11493</name>
</gene>
<keyword evidence="6" id="KW-0675">Receptor</keyword>
<dbReference type="InterPro" id="IPR017452">
    <property type="entry name" value="GPCR_Rhodpsn_7TM"/>
</dbReference>
<keyword evidence="5 9" id="KW-0472">Membrane</keyword>
<proteinExistence type="predicted"/>
<evidence type="ECO:0000256" key="9">
    <source>
        <dbReference type="SAM" id="Phobius"/>
    </source>
</evidence>
<dbReference type="SUPFAM" id="SSF81321">
    <property type="entry name" value="Family A G protein-coupled receptor-like"/>
    <property type="match status" value="1"/>
</dbReference>
<evidence type="ECO:0000256" key="1">
    <source>
        <dbReference type="ARBA" id="ARBA00004141"/>
    </source>
</evidence>
<dbReference type="AlphaFoldDB" id="A0A556UZF6"/>
<keyword evidence="2 9" id="KW-0812">Transmembrane</keyword>
<dbReference type="GO" id="GO:0007200">
    <property type="term" value="P:phospholipase C-activating G protein-coupled receptor signaling pathway"/>
    <property type="evidence" value="ECO:0007669"/>
    <property type="project" value="TreeGrafter"/>
</dbReference>
<evidence type="ECO:0000256" key="2">
    <source>
        <dbReference type="ARBA" id="ARBA00022692"/>
    </source>
</evidence>
<evidence type="ECO:0000259" key="10">
    <source>
        <dbReference type="PROSITE" id="PS50262"/>
    </source>
</evidence>
<feature type="domain" description="G-protein coupled receptors family 1 profile" evidence="10">
    <location>
        <begin position="39"/>
        <end position="266"/>
    </location>
</feature>
<dbReference type="PANTHER" id="PTHR24232:SF85">
    <property type="entry name" value="G-PROTEIN COUPLED RECEPTOR 4"/>
    <property type="match status" value="1"/>
</dbReference>
<protein>
    <recommendedName>
        <fullName evidence="10">G-protein coupled receptors family 1 profile domain-containing protein</fullName>
    </recommendedName>
</protein>
<dbReference type="PANTHER" id="PTHR24232">
    <property type="entry name" value="G-PROTEIN COUPLED RECEPTOR"/>
    <property type="match status" value="1"/>
</dbReference>
<keyword evidence="3 9" id="KW-1133">Transmembrane helix</keyword>
<evidence type="ECO:0000256" key="3">
    <source>
        <dbReference type="ARBA" id="ARBA00022989"/>
    </source>
</evidence>
<dbReference type="GO" id="GO:0035025">
    <property type="term" value="P:positive regulation of Rho protein signal transduction"/>
    <property type="evidence" value="ECO:0007669"/>
    <property type="project" value="TreeGrafter"/>
</dbReference>
<name>A0A556UZF6_BAGYA</name>
<dbReference type="Gene3D" id="1.20.1070.10">
    <property type="entry name" value="Rhodopsin 7-helix transmembrane proteins"/>
    <property type="match status" value="1"/>
</dbReference>
<dbReference type="Proteomes" id="UP000319801">
    <property type="component" value="Unassembled WGS sequence"/>
</dbReference>
<comment type="subcellular location">
    <subcellularLocation>
        <location evidence="1">Membrane</location>
        <topology evidence="1">Multi-pass membrane protein</topology>
    </subcellularLocation>
</comment>
<reference evidence="11 12" key="1">
    <citation type="journal article" date="2019" name="Genome Biol. Evol.">
        <title>Whole-Genome Sequencing of the Giant Devil Catfish, Bagarius yarrelli.</title>
        <authorList>
            <person name="Jiang W."/>
            <person name="Lv Y."/>
            <person name="Cheng L."/>
            <person name="Yang K."/>
            <person name="Chao B."/>
            <person name="Wang X."/>
            <person name="Li Y."/>
            <person name="Pan X."/>
            <person name="You X."/>
            <person name="Zhang Y."/>
            <person name="Yang J."/>
            <person name="Li J."/>
            <person name="Zhang X."/>
            <person name="Liu S."/>
            <person name="Sun C."/>
            <person name="Yang J."/>
            <person name="Shi Q."/>
        </authorList>
    </citation>
    <scope>NUCLEOTIDE SEQUENCE [LARGE SCALE GENOMIC DNA]</scope>
    <source>
        <strain evidence="11">JWS20170419001</strain>
        <tissue evidence="11">Muscle</tissue>
    </source>
</reference>
<feature type="transmembrane region" description="Helical" evidence="9">
    <location>
        <begin position="138"/>
        <end position="160"/>
    </location>
</feature>
<dbReference type="PROSITE" id="PS50262">
    <property type="entry name" value="G_PROTEIN_RECEP_F1_2"/>
    <property type="match status" value="1"/>
</dbReference>
<dbReference type="GO" id="GO:0005886">
    <property type="term" value="C:plasma membrane"/>
    <property type="evidence" value="ECO:0007669"/>
    <property type="project" value="TreeGrafter"/>
</dbReference>
<evidence type="ECO:0000256" key="7">
    <source>
        <dbReference type="ARBA" id="ARBA00023180"/>
    </source>
</evidence>
<evidence type="ECO:0000256" key="4">
    <source>
        <dbReference type="ARBA" id="ARBA00023040"/>
    </source>
</evidence>
<evidence type="ECO:0000313" key="12">
    <source>
        <dbReference type="Proteomes" id="UP000319801"/>
    </source>
</evidence>
<keyword evidence="7" id="KW-0325">Glycoprotein</keyword>
<evidence type="ECO:0000313" key="11">
    <source>
        <dbReference type="EMBL" id="TSQ23926.1"/>
    </source>
</evidence>
<keyword evidence="12" id="KW-1185">Reference proteome</keyword>
<sequence length="275" mass="31805">MDNLTLSLQQNSSNPECDEPYKTIYFVLNSLLLFFGFPTTAIVIAKLLNKMYKTRSVSAGEVFLLQINVTNVCLFISYLLLFLNSLHVDYSYTLYVLFYSPTLTARPVFLLATSVIFYLAIAHPVTYMTTKTRLHWEWLVVTLVWSYALVVTLVIIFNKYGLFHPIYIAVFLISLPITMFFNITTLRALMSKRSRISGQTLNPVKRKAFRIILSIQVALLLYYVPRTFFFIHYYLIPSDRERFMCAEGPVIMMLPKISEFAMPVILLYSVQKLGV</sequence>
<evidence type="ECO:0000256" key="6">
    <source>
        <dbReference type="ARBA" id="ARBA00023170"/>
    </source>
</evidence>